<comment type="caution">
    <text evidence="1">The sequence shown here is derived from an EMBL/GenBank/DDBJ whole genome shotgun (WGS) entry which is preliminary data.</text>
</comment>
<organism evidence="1 2">
    <name type="scientific">Limnofasciculus baicalensis BBK-W-15</name>
    <dbReference type="NCBI Taxonomy" id="2699891"/>
    <lineage>
        <taxon>Bacteria</taxon>
        <taxon>Bacillati</taxon>
        <taxon>Cyanobacteriota</taxon>
        <taxon>Cyanophyceae</taxon>
        <taxon>Coleofasciculales</taxon>
        <taxon>Coleofasciculaceae</taxon>
        <taxon>Limnofasciculus</taxon>
        <taxon>Limnofasciculus baicalensis</taxon>
    </lineage>
</organism>
<accession>A0AAE3KLW4</accession>
<evidence type="ECO:0000313" key="1">
    <source>
        <dbReference type="EMBL" id="MCP2728549.1"/>
    </source>
</evidence>
<dbReference type="Proteomes" id="UP001204953">
    <property type="component" value="Unassembled WGS sequence"/>
</dbReference>
<dbReference type="EMBL" id="JAMZMM010000061">
    <property type="protein sequence ID" value="MCP2728549.1"/>
    <property type="molecule type" value="Genomic_DNA"/>
</dbReference>
<dbReference type="RefSeq" id="WP_254011345.1">
    <property type="nucleotide sequence ID" value="NZ_JAMZMM010000061.1"/>
</dbReference>
<sequence length="120" mass="13260">MMQNRSINVSGQGKVEGVISTGDNAKIIQHIANEEADLSEEIMGLLDELAKRYSAAAEFQKQTVLQMELQNKLKSDPTFRDRFINAAKSGGVELIKVLTNNPFVSVPLETVKGWIETEPV</sequence>
<name>A0AAE3KLW4_9CYAN</name>
<dbReference type="AlphaFoldDB" id="A0AAE3KLW4"/>
<proteinExistence type="predicted"/>
<evidence type="ECO:0000313" key="2">
    <source>
        <dbReference type="Proteomes" id="UP001204953"/>
    </source>
</evidence>
<gene>
    <name evidence="1" type="ORF">NJ959_08675</name>
</gene>
<protein>
    <submittedName>
        <fullName evidence="1">Uncharacterized protein</fullName>
    </submittedName>
</protein>
<reference evidence="1" key="1">
    <citation type="submission" date="2022-06" db="EMBL/GenBank/DDBJ databases">
        <title>New cyanobacteria of genus Symplocastrum in benthos of Lake Baikal.</title>
        <authorList>
            <person name="Sorokovikova E."/>
            <person name="Tikhonova I."/>
            <person name="Krasnopeev A."/>
            <person name="Evseev P."/>
            <person name="Gladkikh A."/>
            <person name="Belykh O."/>
        </authorList>
    </citation>
    <scope>NUCLEOTIDE SEQUENCE</scope>
    <source>
        <strain evidence="1">BBK-W-15</strain>
    </source>
</reference>
<keyword evidence="2" id="KW-1185">Reference proteome</keyword>